<proteinExistence type="predicted"/>
<feature type="region of interest" description="Disordered" evidence="1">
    <location>
        <begin position="61"/>
        <end position="82"/>
    </location>
</feature>
<protein>
    <submittedName>
        <fullName evidence="2">Uncharacterized protein</fullName>
    </submittedName>
</protein>
<comment type="caution">
    <text evidence="2">The sequence shown here is derived from an EMBL/GenBank/DDBJ whole genome shotgun (WGS) entry which is preliminary data.</text>
</comment>
<evidence type="ECO:0000313" key="3">
    <source>
        <dbReference type="Proteomes" id="UP000014174"/>
    </source>
</evidence>
<dbReference type="eggNOG" id="COG4942">
    <property type="taxonomic scope" value="Bacteria"/>
</dbReference>
<dbReference type="InterPro" id="IPR045538">
    <property type="entry name" value="CIS_TMP"/>
</dbReference>
<evidence type="ECO:0000313" key="2">
    <source>
        <dbReference type="EMBL" id="EOR94496.1"/>
    </source>
</evidence>
<dbReference type="AlphaFoldDB" id="R9GRZ5"/>
<evidence type="ECO:0000256" key="1">
    <source>
        <dbReference type="SAM" id="MobiDB-lite"/>
    </source>
</evidence>
<dbReference type="PATRIC" id="fig|1150600.3.peg.2315"/>
<accession>R9GRZ5</accession>
<organism evidence="2 3">
    <name type="scientific">Arcticibacter svalbardensis MN12-7</name>
    <dbReference type="NCBI Taxonomy" id="1150600"/>
    <lineage>
        <taxon>Bacteria</taxon>
        <taxon>Pseudomonadati</taxon>
        <taxon>Bacteroidota</taxon>
        <taxon>Sphingobacteriia</taxon>
        <taxon>Sphingobacteriales</taxon>
        <taxon>Sphingobacteriaceae</taxon>
        <taxon>Arcticibacter</taxon>
    </lineage>
</organism>
<keyword evidence="3" id="KW-1185">Reference proteome</keyword>
<sequence length="461" mass="53575">MYERIFHQNIHPDSYINIGAVHVNLGVLQEDDFKKNFIAIVEQKLILELKTLFEESPAYTAESPQNIGGSGHDDSPFDDQTSSVQYSSVQHSSVQYSTEKEQKSAALLFYLEHGNYPWWYNNETIKSPSEILYAFDSEEQRSFLFKIVARSRSIAIPEIEGLLTRFVNCLDVADCEIYINYTIKLYNDNTLEININMLLSQRDQLIKLFNIALKSFYTQLFSFIFLHANEPDFLKIFFLKLKNTFPISTEELKERIGKADIEASIFGFTEKKDQNINSAKDTIQNIKRTKTTQSEKGLYIHNAGLIVVHPFLPIYFRGLDLINDKNQFVSVKAQMKATVLLYYLQQRDQDYKEWEMPLNKILCGMNSNEVIDGDIELSEKEINESELLLQTVVGYWVALKGSSVESMLNTFFLREGKITYKQDHWLLQVERNGFDILLDRLPWSIGTIKLPWLKDLIHTEW</sequence>
<gene>
    <name evidence="2" type="ORF">ADIARSV_2342</name>
</gene>
<dbReference type="OrthoDB" id="1488184at2"/>
<dbReference type="EMBL" id="AQPN01000084">
    <property type="protein sequence ID" value="EOR94496.1"/>
    <property type="molecule type" value="Genomic_DNA"/>
</dbReference>
<dbReference type="Pfam" id="PF19268">
    <property type="entry name" value="CIS_TMP"/>
    <property type="match status" value="1"/>
</dbReference>
<dbReference type="Proteomes" id="UP000014174">
    <property type="component" value="Unassembled WGS sequence"/>
</dbReference>
<reference evidence="2 3" key="1">
    <citation type="journal article" date="2013" name="Genome Announc.">
        <title>Draft Genome Sequence of Arcticibacter svalbardensis Strain MN12-7T, a Member of the Family Sphingobacteriaceae Isolated from an Arctic Soil Sample.</title>
        <authorList>
            <person name="Shivaji S."/>
            <person name="Ara S."/>
            <person name="Prasad S."/>
            <person name="Manasa B.P."/>
            <person name="Begum Z."/>
            <person name="Singh A."/>
            <person name="Kumar Pinnaka A."/>
        </authorList>
    </citation>
    <scope>NUCLEOTIDE SEQUENCE [LARGE SCALE GENOMIC DNA]</scope>
    <source>
        <strain evidence="2 3">MN12-7</strain>
    </source>
</reference>
<name>R9GRZ5_9SPHI</name>
<dbReference type="STRING" id="1150600.ADIARSV_2342"/>